<dbReference type="PANTHER" id="PTHR23159:SF31">
    <property type="entry name" value="CENTROSOME-ASSOCIATED PROTEIN CEP250 ISOFORM X1"/>
    <property type="match status" value="1"/>
</dbReference>
<dbReference type="Proteomes" id="UP001470230">
    <property type="component" value="Unassembled WGS sequence"/>
</dbReference>
<gene>
    <name evidence="6" type="ORF">M9Y10_015315</name>
</gene>
<dbReference type="EMBL" id="JAPFFF010000002">
    <property type="protein sequence ID" value="KAK8897371.1"/>
    <property type="molecule type" value="Genomic_DNA"/>
</dbReference>
<feature type="coiled-coil region" evidence="4">
    <location>
        <begin position="70"/>
        <end position="104"/>
    </location>
</feature>
<dbReference type="PROSITE" id="PS00478">
    <property type="entry name" value="LIM_DOMAIN_1"/>
    <property type="match status" value="1"/>
</dbReference>
<feature type="coiled-coil region" evidence="4">
    <location>
        <begin position="131"/>
        <end position="161"/>
    </location>
</feature>
<keyword evidence="1 3" id="KW-0479">Metal-binding</keyword>
<evidence type="ECO:0000256" key="3">
    <source>
        <dbReference type="PROSITE-ProRule" id="PRU00125"/>
    </source>
</evidence>
<proteinExistence type="predicted"/>
<name>A0ABR2L1Z4_9EUKA</name>
<keyword evidence="7" id="KW-1185">Reference proteome</keyword>
<reference evidence="6 7" key="1">
    <citation type="submission" date="2024-04" db="EMBL/GenBank/DDBJ databases">
        <title>Tritrichomonas musculus Genome.</title>
        <authorList>
            <person name="Alves-Ferreira E."/>
            <person name="Grigg M."/>
            <person name="Lorenzi H."/>
            <person name="Galac M."/>
        </authorList>
    </citation>
    <scope>NUCLEOTIDE SEQUENCE [LARGE SCALE GENOMIC DNA]</scope>
    <source>
        <strain evidence="6 7">EAF2021</strain>
    </source>
</reference>
<accession>A0ABR2L1Z4</accession>
<protein>
    <submittedName>
        <fullName evidence="6">LIM/homeobox protein Lhx2</fullName>
    </submittedName>
</protein>
<evidence type="ECO:0000313" key="7">
    <source>
        <dbReference type="Proteomes" id="UP001470230"/>
    </source>
</evidence>
<dbReference type="Gene3D" id="2.10.110.10">
    <property type="entry name" value="Cysteine Rich Protein"/>
    <property type="match status" value="1"/>
</dbReference>
<keyword evidence="4" id="KW-0175">Coiled coil</keyword>
<dbReference type="PROSITE" id="PS50023">
    <property type="entry name" value="LIM_DOMAIN_2"/>
    <property type="match status" value="1"/>
</dbReference>
<sequence>MNNRNDIDQIISNEPFNSFLSYQLSNILKMKVDIVDIKDEISNIYISFHGLLDEKHKLAKQLISKGSKRENQLKTQIDELLNDNKNKEKNISKLQAEIESLKQHNESSFQLKHINMSGLKTLKPNHQFNTHDINLNQIKKLKEENALLKKEKEENALIVKESSIYKKLNLSLIGENKTLKEKNSSFKEQSTLLFNENESLKKELTSIKEQADLLEKENSSLKKENASINEKVDSSDELNESLRKELAKIQEQVNLLEKENSSLKKENAIIKEKADSLIDENISLKDENSSIKESTDCLIKEKNDSILEYSSIGEENLSLKKDNVLLLNENAKFKKENDHLNKKLIEEKKNALNLKKEKDKLNQVIASIEENNKKLSKQISEKNLDIDRKKSLIEDQQKQIANLSDEIDTLKKTIQKTKKTKKLTNISDPTISCFICNKPINDSDLVLIHDESYHKNCIKCKVCQKTFELPEQLDEIVYINSKLFLCKDHYEEYQKSHDLPAEIEEEYKQEVKENIINLLFDNNQFFPEIENQPSEKVFITDELVKNSYQIHKPYELFVPTVELHFNKSPEEIDYDKLTQEFIDDGLCIINVRKGSTFLKIAFMDLNEGKEKFNQFKNKIISPLGKSVVGNFLNEPEIMVPDENKIKELYKKPSINILQHNFELDEIDIQYIKKEVLKKLNNEKKVNFEFLFSHQDIFDDFEKQLINDIRNNAYEIIVVGETIIANRYLDEYESIKAKISKKNVVENYVYHGSRLANHEKIIKEHFLMPGKDKIEEQTDDGYYGKGVYGTDNLFYASMYGNGYKKLKINEKTFIIVCKAIYNKKKVKQIKDRSYYGKQIDEDIADKYGINQALVGDKNDFWSIKEEEINDNSIVANEFVFPNKYQILPILSLMVMRTDHFILWKDENINDENLRYLEQISKKNDVNFYHAKSYEEAIEIANLKKRNKFKLITNSGIKQNGQKLIKEIRKIVKSNFVCLVFACSMKNIDWVTQMENVLFTNNEEDFKEFSALKLRKNDILKFIKKLEESFSVKFNINKKQLLKFSSARQNE</sequence>
<feature type="coiled-coil region" evidence="4">
    <location>
        <begin position="323"/>
        <end position="420"/>
    </location>
</feature>
<keyword evidence="2 3" id="KW-0862">Zinc</keyword>
<dbReference type="Pfam" id="PF00412">
    <property type="entry name" value="LIM"/>
    <property type="match status" value="1"/>
</dbReference>
<dbReference type="SMART" id="SM00132">
    <property type="entry name" value="LIM"/>
    <property type="match status" value="1"/>
</dbReference>
<dbReference type="CDD" id="cd08368">
    <property type="entry name" value="LIM"/>
    <property type="match status" value="1"/>
</dbReference>
<dbReference type="Gene3D" id="3.90.228.10">
    <property type="match status" value="1"/>
</dbReference>
<evidence type="ECO:0000313" key="6">
    <source>
        <dbReference type="EMBL" id="KAK8897371.1"/>
    </source>
</evidence>
<keyword evidence="3" id="KW-0440">LIM domain</keyword>
<feature type="coiled-coil region" evidence="4">
    <location>
        <begin position="197"/>
        <end position="280"/>
    </location>
</feature>
<feature type="domain" description="LIM zinc-binding" evidence="5">
    <location>
        <begin position="431"/>
        <end position="496"/>
    </location>
</feature>
<dbReference type="SUPFAM" id="SSF56399">
    <property type="entry name" value="ADP-ribosylation"/>
    <property type="match status" value="1"/>
</dbReference>
<comment type="caution">
    <text evidence="6">The sequence shown here is derived from an EMBL/GenBank/DDBJ whole genome shotgun (WGS) entry which is preliminary data.</text>
</comment>
<dbReference type="PANTHER" id="PTHR23159">
    <property type="entry name" value="CENTROSOMAL PROTEIN 2"/>
    <property type="match status" value="1"/>
</dbReference>
<evidence type="ECO:0000259" key="5">
    <source>
        <dbReference type="PROSITE" id="PS50023"/>
    </source>
</evidence>
<dbReference type="InterPro" id="IPR001781">
    <property type="entry name" value="Znf_LIM"/>
</dbReference>
<organism evidence="6 7">
    <name type="scientific">Tritrichomonas musculus</name>
    <dbReference type="NCBI Taxonomy" id="1915356"/>
    <lineage>
        <taxon>Eukaryota</taxon>
        <taxon>Metamonada</taxon>
        <taxon>Parabasalia</taxon>
        <taxon>Tritrichomonadida</taxon>
        <taxon>Tritrichomonadidae</taxon>
        <taxon>Tritrichomonas</taxon>
    </lineage>
</organism>
<evidence type="ECO:0000256" key="1">
    <source>
        <dbReference type="ARBA" id="ARBA00022723"/>
    </source>
</evidence>
<evidence type="ECO:0000256" key="2">
    <source>
        <dbReference type="ARBA" id="ARBA00022833"/>
    </source>
</evidence>
<evidence type="ECO:0000256" key="4">
    <source>
        <dbReference type="SAM" id="Coils"/>
    </source>
</evidence>